<evidence type="ECO:0000313" key="3">
    <source>
        <dbReference type="Proteomes" id="UP000682195"/>
    </source>
</evidence>
<accession>A0ABX7XST7</accession>
<keyword evidence="3" id="KW-1185">Reference proteome</keyword>
<keyword evidence="1" id="KW-1133">Transmembrane helix</keyword>
<sequence>MKERGKVTPNTKRTVKIMEINDLFDETTEKNEIKTTDKVEQKEIRVKLKNKTWWKRNHYFFLSWCAILFITVLIFILSSVTYRRYNSLHEISIQKEYQKKLYEDSIQNNKDSIKNEQIKLISSEVSDIDKIIRETNKIIRRVEKQIKNIGENDF</sequence>
<gene>
    <name evidence="2" type="ORF">J5A58_01350</name>
</gene>
<dbReference type="Proteomes" id="UP000682195">
    <property type="component" value="Chromosome 1"/>
</dbReference>
<reference evidence="2 3" key="1">
    <citation type="submission" date="2021-03" db="EMBL/GenBank/DDBJ databases">
        <title>Human Oral Microbial Genomes.</title>
        <authorList>
            <person name="Johnston C.D."/>
            <person name="Chen T."/>
            <person name="Dewhirst F.E."/>
        </authorList>
    </citation>
    <scope>NUCLEOTIDE SEQUENCE [LARGE SCALE GENOMIC DNA]</scope>
    <source>
        <strain evidence="2 3">F0054</strain>
    </source>
</reference>
<keyword evidence="1" id="KW-0472">Membrane</keyword>
<proteinExistence type="predicted"/>
<keyword evidence="1" id="KW-0812">Transmembrane</keyword>
<protein>
    <submittedName>
        <fullName evidence="2">Uncharacterized protein</fullName>
    </submittedName>
</protein>
<evidence type="ECO:0000256" key="1">
    <source>
        <dbReference type="SAM" id="Phobius"/>
    </source>
</evidence>
<organism evidence="2 3">
    <name type="scientific">Prevotella melaninogenica</name>
    <dbReference type="NCBI Taxonomy" id="28132"/>
    <lineage>
        <taxon>Bacteria</taxon>
        <taxon>Pseudomonadati</taxon>
        <taxon>Bacteroidota</taxon>
        <taxon>Bacteroidia</taxon>
        <taxon>Bacteroidales</taxon>
        <taxon>Prevotellaceae</taxon>
        <taxon>Prevotella</taxon>
    </lineage>
</organism>
<feature type="transmembrane region" description="Helical" evidence="1">
    <location>
        <begin position="59"/>
        <end position="82"/>
    </location>
</feature>
<dbReference type="EMBL" id="CP072361">
    <property type="protein sequence ID" value="QUB76167.1"/>
    <property type="molecule type" value="Genomic_DNA"/>
</dbReference>
<name>A0ABX7XST7_9BACT</name>
<evidence type="ECO:0000313" key="2">
    <source>
        <dbReference type="EMBL" id="QUB76167.1"/>
    </source>
</evidence>